<evidence type="ECO:0000256" key="6">
    <source>
        <dbReference type="ARBA" id="ARBA00023134"/>
    </source>
</evidence>
<dbReference type="InterPro" id="IPR018948">
    <property type="entry name" value="GTP-bd_TrmE_N"/>
</dbReference>
<name>A0A258CU46_CAUVI</name>
<evidence type="ECO:0000256" key="4">
    <source>
        <dbReference type="ARBA" id="ARBA00022801"/>
    </source>
</evidence>
<dbReference type="GO" id="GO:0030488">
    <property type="term" value="P:tRNA methylation"/>
    <property type="evidence" value="ECO:0007669"/>
    <property type="project" value="TreeGrafter"/>
</dbReference>
<accession>A0A258CU46</accession>
<feature type="binding site" evidence="7">
    <location>
        <position position="116"/>
    </location>
    <ligand>
        <name>(6S)-5-formyl-5,6,7,8-tetrahydrofolate</name>
        <dbReference type="ChEBI" id="CHEBI:57457"/>
    </ligand>
</feature>
<keyword evidence="7" id="KW-0460">Magnesium</keyword>
<dbReference type="NCBIfam" id="NF003661">
    <property type="entry name" value="PRK05291.1-3"/>
    <property type="match status" value="1"/>
</dbReference>
<dbReference type="InterPro" id="IPR027417">
    <property type="entry name" value="P-loop_NTPase"/>
</dbReference>
<feature type="binding site" evidence="7">
    <location>
        <position position="241"/>
    </location>
    <ligand>
        <name>K(+)</name>
        <dbReference type="ChEBI" id="CHEBI:29103"/>
    </ligand>
</feature>
<comment type="function">
    <text evidence="7">Exhibits a very high intrinsic GTPase hydrolysis rate. Involved in the addition of a carboxymethylaminomethyl (cmnm) group at the wobble position (U34) of certain tRNAs, forming tRNA-cmnm(5)s(2)U34.</text>
</comment>
<dbReference type="GO" id="GO:0003924">
    <property type="term" value="F:GTPase activity"/>
    <property type="evidence" value="ECO:0007669"/>
    <property type="project" value="UniProtKB-UniRule"/>
</dbReference>
<evidence type="ECO:0000313" key="11">
    <source>
        <dbReference type="Proteomes" id="UP000215616"/>
    </source>
</evidence>
<protein>
    <recommendedName>
        <fullName evidence="7">tRNA modification GTPase MnmE</fullName>
        <ecNumber evidence="7">3.6.-.-</ecNumber>
    </recommendedName>
</protein>
<evidence type="ECO:0000256" key="5">
    <source>
        <dbReference type="ARBA" id="ARBA00022958"/>
    </source>
</evidence>
<organism evidence="10 11">
    <name type="scientific">Caulobacter vibrioides</name>
    <name type="common">Caulobacter crescentus</name>
    <dbReference type="NCBI Taxonomy" id="155892"/>
    <lineage>
        <taxon>Bacteria</taxon>
        <taxon>Pseudomonadati</taxon>
        <taxon>Pseudomonadota</taxon>
        <taxon>Alphaproteobacteria</taxon>
        <taxon>Caulobacterales</taxon>
        <taxon>Caulobacteraceae</taxon>
        <taxon>Caulobacter</taxon>
    </lineage>
</organism>
<feature type="domain" description="TrmE-type G" evidence="9">
    <location>
        <begin position="212"/>
        <end position="370"/>
    </location>
</feature>
<dbReference type="Gene3D" id="3.30.1360.120">
    <property type="entry name" value="Probable tRNA modification gtpase trme, domain 1"/>
    <property type="match status" value="1"/>
</dbReference>
<dbReference type="InterPro" id="IPR005225">
    <property type="entry name" value="Small_GTP-bd"/>
</dbReference>
<dbReference type="InterPro" id="IPR031168">
    <property type="entry name" value="G_TrmE"/>
</dbReference>
<feature type="binding site" evidence="7">
    <location>
        <begin position="266"/>
        <end position="269"/>
    </location>
    <ligand>
        <name>GTP</name>
        <dbReference type="ChEBI" id="CHEBI:37565"/>
    </ligand>
</feature>
<reference evidence="10 11" key="1">
    <citation type="submission" date="2017-03" db="EMBL/GenBank/DDBJ databases">
        <title>Lifting the veil on microbial sulfur biogeochemistry in mining wastewaters.</title>
        <authorList>
            <person name="Kantor R.S."/>
            <person name="Colenbrander Nelson T."/>
            <person name="Marshall S."/>
            <person name="Bennett D."/>
            <person name="Apte S."/>
            <person name="Camacho D."/>
            <person name="Thomas B.C."/>
            <person name="Warren L.A."/>
            <person name="Banfield J.F."/>
        </authorList>
    </citation>
    <scope>NUCLEOTIDE SEQUENCE [LARGE SCALE GENOMIC DNA]</scope>
    <source>
        <strain evidence="10">32-67-7</strain>
    </source>
</reference>
<keyword evidence="6 7" id="KW-0342">GTP-binding</keyword>
<dbReference type="HAMAP" id="MF_00379">
    <property type="entry name" value="GTPase_MnmE"/>
    <property type="match status" value="1"/>
</dbReference>
<dbReference type="GO" id="GO:0005525">
    <property type="term" value="F:GTP binding"/>
    <property type="evidence" value="ECO:0007669"/>
    <property type="project" value="UniProtKB-UniRule"/>
</dbReference>
<evidence type="ECO:0000256" key="7">
    <source>
        <dbReference type="HAMAP-Rule" id="MF_00379"/>
    </source>
</evidence>
<comment type="caution">
    <text evidence="10">The sequence shown here is derived from an EMBL/GenBank/DDBJ whole genome shotgun (WGS) entry which is preliminary data.</text>
</comment>
<evidence type="ECO:0000259" key="9">
    <source>
        <dbReference type="PROSITE" id="PS51709"/>
    </source>
</evidence>
<gene>
    <name evidence="7" type="primary">mnmE</name>
    <name evidence="7" type="synonym">trmE</name>
    <name evidence="10" type="ORF">B7Z12_18700</name>
</gene>
<feature type="binding site" evidence="7">
    <location>
        <begin position="222"/>
        <end position="227"/>
    </location>
    <ligand>
        <name>GTP</name>
        <dbReference type="ChEBI" id="CHEBI:37565"/>
    </ligand>
</feature>
<comment type="caution">
    <text evidence="7">Lacks conserved residue(s) required for the propagation of feature annotation.</text>
</comment>
<dbReference type="PROSITE" id="PS51709">
    <property type="entry name" value="G_TRME"/>
    <property type="match status" value="1"/>
</dbReference>
<dbReference type="InterPro" id="IPR027368">
    <property type="entry name" value="MnmE_dom2"/>
</dbReference>
<dbReference type="PANTHER" id="PTHR42714:SF2">
    <property type="entry name" value="TRNA MODIFICATION GTPASE GTPBP3, MITOCHONDRIAL"/>
    <property type="match status" value="1"/>
</dbReference>
<feature type="binding site" evidence="7">
    <location>
        <position position="446"/>
    </location>
    <ligand>
        <name>(6S)-5-formyl-5,6,7,8-tetrahydrofolate</name>
        <dbReference type="ChEBI" id="CHEBI:57457"/>
    </ligand>
</feature>
<keyword evidence="2 7" id="KW-0819">tRNA processing</keyword>
<dbReference type="CDD" id="cd04164">
    <property type="entry name" value="trmE"/>
    <property type="match status" value="1"/>
</dbReference>
<comment type="similarity">
    <text evidence="1 7 8">Belongs to the TRAFAC class TrmE-Era-EngA-EngB-Septin-like GTPase superfamily. TrmE GTPase family.</text>
</comment>
<dbReference type="GO" id="GO:0005737">
    <property type="term" value="C:cytoplasm"/>
    <property type="evidence" value="ECO:0007669"/>
    <property type="project" value="UniProtKB-SubCell"/>
</dbReference>
<evidence type="ECO:0000256" key="3">
    <source>
        <dbReference type="ARBA" id="ARBA00022741"/>
    </source>
</evidence>
<dbReference type="SUPFAM" id="SSF52540">
    <property type="entry name" value="P-loop containing nucleoside triphosphate hydrolases"/>
    <property type="match status" value="1"/>
</dbReference>
<feature type="binding site" evidence="7">
    <location>
        <begin position="241"/>
        <end position="247"/>
    </location>
    <ligand>
        <name>GTP</name>
        <dbReference type="ChEBI" id="CHEBI:37565"/>
    </ligand>
</feature>
<feature type="binding site" evidence="7">
    <location>
        <position position="226"/>
    </location>
    <ligand>
        <name>Mg(2+)</name>
        <dbReference type="ChEBI" id="CHEBI:18420"/>
    </ligand>
</feature>
<evidence type="ECO:0000256" key="2">
    <source>
        <dbReference type="ARBA" id="ARBA00022694"/>
    </source>
</evidence>
<dbReference type="Pfam" id="PF10396">
    <property type="entry name" value="TrmE_N"/>
    <property type="match status" value="1"/>
</dbReference>
<feature type="binding site" evidence="7">
    <location>
        <position position="247"/>
    </location>
    <ligand>
        <name>Mg(2+)</name>
        <dbReference type="ChEBI" id="CHEBI:18420"/>
    </ligand>
</feature>
<dbReference type="PANTHER" id="PTHR42714">
    <property type="entry name" value="TRNA MODIFICATION GTPASE GTPBP3"/>
    <property type="match status" value="1"/>
</dbReference>
<keyword evidence="7" id="KW-0963">Cytoplasm</keyword>
<dbReference type="InterPro" id="IPR027266">
    <property type="entry name" value="TrmE/GcvT-like"/>
</dbReference>
<comment type="cofactor">
    <cofactor evidence="7">
        <name>K(+)</name>
        <dbReference type="ChEBI" id="CHEBI:29103"/>
    </cofactor>
    <text evidence="7">Binds 1 potassium ion per subunit.</text>
</comment>
<dbReference type="Pfam" id="PF12631">
    <property type="entry name" value="MnmE_helical"/>
    <property type="match status" value="1"/>
</dbReference>
<comment type="subunit">
    <text evidence="7">Homodimer. Heterotetramer of two MnmE and two MnmG subunits.</text>
</comment>
<dbReference type="NCBIfam" id="TIGR00450">
    <property type="entry name" value="mnmE_trmE_thdF"/>
    <property type="match status" value="1"/>
</dbReference>
<dbReference type="Gene3D" id="3.40.50.300">
    <property type="entry name" value="P-loop containing nucleotide triphosphate hydrolases"/>
    <property type="match status" value="1"/>
</dbReference>
<dbReference type="InterPro" id="IPR004520">
    <property type="entry name" value="GTPase_MnmE"/>
</dbReference>
<dbReference type="FunFam" id="3.30.1360.120:FF:000007">
    <property type="entry name" value="tRNA modification GTPase GTPBP3, mitochondrial"/>
    <property type="match status" value="1"/>
</dbReference>
<feature type="binding site" evidence="7">
    <location>
        <begin position="323"/>
        <end position="326"/>
    </location>
    <ligand>
        <name>GTP</name>
        <dbReference type="ChEBI" id="CHEBI:37565"/>
    </ligand>
</feature>
<dbReference type="NCBIfam" id="TIGR00231">
    <property type="entry name" value="small_GTP"/>
    <property type="match status" value="1"/>
</dbReference>
<dbReference type="InterPro" id="IPR025867">
    <property type="entry name" value="MnmE_helical"/>
</dbReference>
<feature type="binding site" evidence="7">
    <location>
        <position position="222"/>
    </location>
    <ligand>
        <name>K(+)</name>
        <dbReference type="ChEBI" id="CHEBI:29103"/>
    </ligand>
</feature>
<keyword evidence="5 7" id="KW-0630">Potassium</keyword>
<comment type="subcellular location">
    <subcellularLocation>
        <location evidence="7">Cytoplasm</location>
    </subcellularLocation>
</comment>
<dbReference type="InterPro" id="IPR006073">
    <property type="entry name" value="GTP-bd"/>
</dbReference>
<dbReference type="GO" id="GO:0002098">
    <property type="term" value="P:tRNA wobble uridine modification"/>
    <property type="evidence" value="ECO:0007669"/>
    <property type="project" value="TreeGrafter"/>
</dbReference>
<dbReference type="CDD" id="cd14858">
    <property type="entry name" value="TrmE_N"/>
    <property type="match status" value="1"/>
</dbReference>
<dbReference type="GO" id="GO:0046872">
    <property type="term" value="F:metal ion binding"/>
    <property type="evidence" value="ECO:0007669"/>
    <property type="project" value="UniProtKB-KW"/>
</dbReference>
<keyword evidence="3 7" id="KW-0547">Nucleotide-binding</keyword>
<feature type="binding site" evidence="7">
    <location>
        <position position="246"/>
    </location>
    <ligand>
        <name>K(+)</name>
        <dbReference type="ChEBI" id="CHEBI:29103"/>
    </ligand>
</feature>
<feature type="binding site" evidence="7">
    <location>
        <position position="77"/>
    </location>
    <ligand>
        <name>(6S)-5-formyl-5,6,7,8-tetrahydrofolate</name>
        <dbReference type="ChEBI" id="CHEBI:57457"/>
    </ligand>
</feature>
<dbReference type="AlphaFoldDB" id="A0A258CU46"/>
<dbReference type="Proteomes" id="UP000215616">
    <property type="component" value="Unassembled WGS sequence"/>
</dbReference>
<proteinExistence type="inferred from homology"/>
<sequence>MTDTIFALATAAGRAAVAVVRVSGPRSAEIAAALCGRLPPPRLAAVRTLKKDGVALDEALVLRFERPASYTGEDSVEFHVHGGRAVVEALLRALSDLGARLAGPGEFTRRAFENGKLDLAQAEGVADLIDAETEAQRRQALGQVGGALSQRYDRWRDLLVQALAMLEAAVDFPDEDLPEEVAERARPGLRQLSAELNAALSDVSRGRRVRDGFRIALVGAPNAGKSTLLNGLAERDAAIVTDVAGTTRDVIEVPLVLGGYKVLLADTAGLRDTSDAIEAEGVRRAKAWADDADLRLWVVDGFHVKQAEHRPDAIRAGDWLILNKADVADAADLAVAADQWAGQGLSVLRLTGKSEAGAVTLRNALASHVAEALSGAEFPAATRLRHAERLAEAKGYLERALSDVGLEVELAAEDVRLAARALEKISGRIDPEDVLGRVFSTFCIGK</sequence>
<evidence type="ECO:0000256" key="8">
    <source>
        <dbReference type="RuleBase" id="RU003313"/>
    </source>
</evidence>
<feature type="binding site" evidence="7">
    <location>
        <position position="243"/>
    </location>
    <ligand>
        <name>K(+)</name>
        <dbReference type="ChEBI" id="CHEBI:29103"/>
    </ligand>
</feature>
<keyword evidence="7" id="KW-0479">Metal-binding</keyword>
<dbReference type="Gene3D" id="1.20.120.430">
    <property type="entry name" value="tRNA modification GTPase MnmE domain 2"/>
    <property type="match status" value="1"/>
</dbReference>
<dbReference type="EC" id="3.6.-.-" evidence="7"/>
<evidence type="ECO:0000313" key="10">
    <source>
        <dbReference type="EMBL" id="OYW99090.1"/>
    </source>
</evidence>
<dbReference type="Pfam" id="PF01926">
    <property type="entry name" value="MMR_HSR1"/>
    <property type="match status" value="1"/>
</dbReference>
<keyword evidence="4 7" id="KW-0378">Hydrolase</keyword>
<feature type="binding site" evidence="7">
    <location>
        <position position="21"/>
    </location>
    <ligand>
        <name>(6S)-5-formyl-5,6,7,8-tetrahydrofolate</name>
        <dbReference type="ChEBI" id="CHEBI:57457"/>
    </ligand>
</feature>
<dbReference type="EMBL" id="NCDQ01000434">
    <property type="protein sequence ID" value="OYW99090.1"/>
    <property type="molecule type" value="Genomic_DNA"/>
</dbReference>
<dbReference type="SUPFAM" id="SSF116878">
    <property type="entry name" value="TrmE connector domain"/>
    <property type="match status" value="1"/>
</dbReference>
<evidence type="ECO:0000256" key="1">
    <source>
        <dbReference type="ARBA" id="ARBA00011043"/>
    </source>
</evidence>